<comment type="function">
    <text evidence="2">Antitoxin component of a type II toxin-antitoxin (TA) system.</text>
</comment>
<accession>A0A495IJ43</accession>
<organism evidence="3 4">
    <name type="scientific">Frondihabitans australicus</name>
    <dbReference type="NCBI Taxonomy" id="386892"/>
    <lineage>
        <taxon>Bacteria</taxon>
        <taxon>Bacillati</taxon>
        <taxon>Actinomycetota</taxon>
        <taxon>Actinomycetes</taxon>
        <taxon>Micrococcales</taxon>
        <taxon>Microbacteriaceae</taxon>
        <taxon>Frondihabitans</taxon>
    </lineage>
</organism>
<evidence type="ECO:0000313" key="4">
    <source>
        <dbReference type="Proteomes" id="UP000280008"/>
    </source>
</evidence>
<dbReference type="InterPro" id="IPR051405">
    <property type="entry name" value="phD/YefM_antitoxin"/>
</dbReference>
<dbReference type="OrthoDB" id="4869854at2"/>
<dbReference type="PANTHER" id="PTHR33713">
    <property type="entry name" value="ANTITOXIN YAFN-RELATED"/>
    <property type="match status" value="1"/>
</dbReference>
<dbReference type="AlphaFoldDB" id="A0A495IJ43"/>
<gene>
    <name evidence="3" type="ORF">C8E83_3178</name>
</gene>
<dbReference type="Pfam" id="PF02604">
    <property type="entry name" value="PhdYeFM_antitox"/>
    <property type="match status" value="1"/>
</dbReference>
<dbReference type="SUPFAM" id="SSF143120">
    <property type="entry name" value="YefM-like"/>
    <property type="match status" value="1"/>
</dbReference>
<keyword evidence="4" id="KW-1185">Reference proteome</keyword>
<name>A0A495IJ43_9MICO</name>
<evidence type="ECO:0000256" key="2">
    <source>
        <dbReference type="RuleBase" id="RU362080"/>
    </source>
</evidence>
<dbReference type="EMBL" id="RBKS01000001">
    <property type="protein sequence ID" value="RKR76014.1"/>
    <property type="molecule type" value="Genomic_DNA"/>
</dbReference>
<dbReference type="Gene3D" id="3.40.1620.10">
    <property type="entry name" value="YefM-like domain"/>
    <property type="match status" value="1"/>
</dbReference>
<dbReference type="InterPro" id="IPR036165">
    <property type="entry name" value="YefM-like_sf"/>
</dbReference>
<dbReference type="InterPro" id="IPR006442">
    <property type="entry name" value="Antitoxin_Phd/YefM"/>
</dbReference>
<dbReference type="NCBIfam" id="TIGR01552">
    <property type="entry name" value="phd_fam"/>
    <property type="match status" value="1"/>
</dbReference>
<comment type="caution">
    <text evidence="3">The sequence shown here is derived from an EMBL/GenBank/DDBJ whole genome shotgun (WGS) entry which is preliminary data.</text>
</comment>
<evidence type="ECO:0000256" key="1">
    <source>
        <dbReference type="ARBA" id="ARBA00009981"/>
    </source>
</evidence>
<proteinExistence type="inferred from homology"/>
<sequence>MSLATAISLSDARSNLGALVSQAHADHEPVFLERHGKRVAAIVDSDDLAHLMALAEDMQDILDAADARDEMAEAPETVIPWAEVKRDLGLE</sequence>
<dbReference type="PANTHER" id="PTHR33713:SF10">
    <property type="entry name" value="ANTITOXIN YAFN"/>
    <property type="match status" value="1"/>
</dbReference>
<evidence type="ECO:0000313" key="3">
    <source>
        <dbReference type="EMBL" id="RKR76014.1"/>
    </source>
</evidence>
<reference evidence="3 4" key="1">
    <citation type="submission" date="2018-10" db="EMBL/GenBank/DDBJ databases">
        <title>Sequencing the genomes of 1000 actinobacteria strains.</title>
        <authorList>
            <person name="Klenk H.-P."/>
        </authorList>
    </citation>
    <scope>NUCLEOTIDE SEQUENCE [LARGE SCALE GENOMIC DNA]</scope>
    <source>
        <strain evidence="3 4">DSM 17894</strain>
    </source>
</reference>
<dbReference type="RefSeq" id="WP_121370891.1">
    <property type="nucleotide sequence ID" value="NZ_RBKS01000001.1"/>
</dbReference>
<dbReference type="Proteomes" id="UP000280008">
    <property type="component" value="Unassembled WGS sequence"/>
</dbReference>
<comment type="similarity">
    <text evidence="1 2">Belongs to the phD/YefM antitoxin family.</text>
</comment>
<protein>
    <recommendedName>
        <fullName evidence="2">Antitoxin</fullName>
    </recommendedName>
</protein>